<keyword evidence="2" id="KW-0732">Signal</keyword>
<name>A0AAD4JUU3_9MUSC</name>
<evidence type="ECO:0000256" key="1">
    <source>
        <dbReference type="SAM" id="MobiDB-lite"/>
    </source>
</evidence>
<reference evidence="3" key="1">
    <citation type="journal article" date="2021" name="Mol. Ecol. Resour.">
        <title>Phylogenomic analyses of the genus Drosophila reveals genomic signals of climate adaptation.</title>
        <authorList>
            <person name="Li F."/>
            <person name="Rane R.V."/>
            <person name="Luria V."/>
            <person name="Xiong Z."/>
            <person name="Chen J."/>
            <person name="Li Z."/>
            <person name="Catullo R.A."/>
            <person name="Griffin P.C."/>
            <person name="Schiffer M."/>
            <person name="Pearce S."/>
            <person name="Lee S.F."/>
            <person name="McElroy K."/>
            <person name="Stocker A."/>
            <person name="Shirriffs J."/>
            <person name="Cockerell F."/>
            <person name="Coppin C."/>
            <person name="Sgro C.M."/>
            <person name="Karger A."/>
            <person name="Cain J.W."/>
            <person name="Weber J.A."/>
            <person name="Santpere G."/>
            <person name="Kirschner M.W."/>
            <person name="Hoffmann A.A."/>
            <person name="Oakeshott J.G."/>
            <person name="Zhang G."/>
        </authorList>
    </citation>
    <scope>NUCLEOTIDE SEQUENCE</scope>
    <source>
        <strain evidence="3">BGI-SZ-2011g</strain>
    </source>
</reference>
<evidence type="ECO:0000313" key="3">
    <source>
        <dbReference type="EMBL" id="KAH8359826.1"/>
    </source>
</evidence>
<sequence length="399" mass="45053">GMLLLLTLGPLVSTKAEQSTSAKEQIVVHTPLQNYEQPSLRDYNECQTNRQSCLQTCDGAEKCVAECPVCPELSEEPLVVQGVNDTSYAPPPQPPVNTTNIIRLTNEINNIINHDVIARNELNVKVQQNVSQVGGRFGLGYSEQGSCCYVVRRERECDHKEHCKEASRQRVCGTRCQARVMIAKRVVQCDKEQPDECHETMEYVPARKRNHSRKSSDPCRPSNSWPYVNCDDPGQERHGGRVRRANCQRCLGLTYGFILQNGLPPNCYGCLQAGYAAPMMAIPVLYPPFGYPNFGYNNELDVDQREEQQPPKTDDDFDLGDDNGWVIKAQKCRGANGKLEDCEEGSGDTDEGLPPAHLEQGKDNNTDDGNDDYNVPAQRRRRRQNNRQFMRSMYSHRRN</sequence>
<feature type="non-terminal residue" evidence="3">
    <location>
        <position position="1"/>
    </location>
</feature>
<dbReference type="EMBL" id="JAJJHW010003409">
    <property type="protein sequence ID" value="KAH8359826.1"/>
    <property type="molecule type" value="Genomic_DNA"/>
</dbReference>
<gene>
    <name evidence="3" type="ORF">KR093_009038</name>
</gene>
<dbReference type="AlphaFoldDB" id="A0AAD4JUU3"/>
<feature type="region of interest" description="Disordered" evidence="1">
    <location>
        <begin position="337"/>
        <end position="399"/>
    </location>
</feature>
<keyword evidence="4" id="KW-1185">Reference proteome</keyword>
<feature type="signal peptide" evidence="2">
    <location>
        <begin position="1"/>
        <end position="16"/>
    </location>
</feature>
<evidence type="ECO:0008006" key="5">
    <source>
        <dbReference type="Google" id="ProtNLM"/>
    </source>
</evidence>
<feature type="compositionally biased region" description="Acidic residues" evidence="1">
    <location>
        <begin position="341"/>
        <end position="351"/>
    </location>
</feature>
<comment type="caution">
    <text evidence="3">The sequence shown here is derived from an EMBL/GenBank/DDBJ whole genome shotgun (WGS) entry which is preliminary data.</text>
</comment>
<feature type="non-terminal residue" evidence="3">
    <location>
        <position position="399"/>
    </location>
</feature>
<proteinExistence type="predicted"/>
<organism evidence="3 4">
    <name type="scientific">Drosophila rubida</name>
    <dbReference type="NCBI Taxonomy" id="30044"/>
    <lineage>
        <taxon>Eukaryota</taxon>
        <taxon>Metazoa</taxon>
        <taxon>Ecdysozoa</taxon>
        <taxon>Arthropoda</taxon>
        <taxon>Hexapoda</taxon>
        <taxon>Insecta</taxon>
        <taxon>Pterygota</taxon>
        <taxon>Neoptera</taxon>
        <taxon>Endopterygota</taxon>
        <taxon>Diptera</taxon>
        <taxon>Brachycera</taxon>
        <taxon>Muscomorpha</taxon>
        <taxon>Ephydroidea</taxon>
        <taxon>Drosophilidae</taxon>
        <taxon>Drosophila</taxon>
    </lineage>
</organism>
<feature type="chain" id="PRO_5042077370" description="Secreted protein" evidence="2">
    <location>
        <begin position="17"/>
        <end position="399"/>
    </location>
</feature>
<evidence type="ECO:0000313" key="4">
    <source>
        <dbReference type="Proteomes" id="UP001200034"/>
    </source>
</evidence>
<evidence type="ECO:0000256" key="2">
    <source>
        <dbReference type="SAM" id="SignalP"/>
    </source>
</evidence>
<dbReference type="Proteomes" id="UP001200034">
    <property type="component" value="Unassembled WGS sequence"/>
</dbReference>
<accession>A0AAD4JUU3</accession>
<protein>
    <recommendedName>
        <fullName evidence="5">Secreted protein</fullName>
    </recommendedName>
</protein>